<gene>
    <name evidence="1" type="ORF">P5G59_04285</name>
</gene>
<dbReference type="Proteomes" id="UP001174210">
    <property type="component" value="Unassembled WGS sequence"/>
</dbReference>
<reference evidence="1" key="1">
    <citation type="submission" date="2023-03" db="EMBL/GenBank/DDBJ databases">
        <title>MT1 and MT2 Draft Genomes of Novel Species.</title>
        <authorList>
            <person name="Venkateswaran K."/>
        </authorList>
    </citation>
    <scope>NUCLEOTIDE SEQUENCE</scope>
    <source>
        <strain evidence="1">F6_8S_P_1A</strain>
    </source>
</reference>
<comment type="caution">
    <text evidence="1">The sequence shown here is derived from an EMBL/GenBank/DDBJ whole genome shotgun (WGS) entry which is preliminary data.</text>
</comment>
<accession>A0ABT8IU88</accession>
<dbReference type="EMBL" id="JAROCB010000001">
    <property type="protein sequence ID" value="MDN4596350.1"/>
    <property type="molecule type" value="Genomic_DNA"/>
</dbReference>
<proteinExistence type="predicted"/>
<dbReference type="RefSeq" id="WP_301216326.1">
    <property type="nucleotide sequence ID" value="NZ_JAROCB010000001.1"/>
</dbReference>
<evidence type="ECO:0000313" key="1">
    <source>
        <dbReference type="EMBL" id="MDN4596350.1"/>
    </source>
</evidence>
<name>A0ABT8IU88_9MICO</name>
<organism evidence="1 2">
    <name type="scientific">Leifsonia virtsii</name>
    <dbReference type="NCBI Taxonomy" id="3035915"/>
    <lineage>
        <taxon>Bacteria</taxon>
        <taxon>Bacillati</taxon>
        <taxon>Actinomycetota</taxon>
        <taxon>Actinomycetes</taxon>
        <taxon>Micrococcales</taxon>
        <taxon>Microbacteriaceae</taxon>
        <taxon>Leifsonia</taxon>
    </lineage>
</organism>
<keyword evidence="2" id="KW-1185">Reference proteome</keyword>
<evidence type="ECO:0000313" key="2">
    <source>
        <dbReference type="Proteomes" id="UP001174210"/>
    </source>
</evidence>
<sequence length="131" mass="13462">MESGSSDVAEFTAVRHPSTATAVRRLGGSLPFTAYALRVSVAGEALVVTSRSGHAIVSVPASDIRSIGVGEVSSAPPMPVVALAILVTVDRAGRETVLPVVPVGEDGGSLTWRDADVRSLADRLRRSLSAA</sequence>
<protein>
    <submittedName>
        <fullName evidence="1">Uncharacterized protein</fullName>
    </submittedName>
</protein>